<sequence>MVGWMHGAMGVFLCVFAMLKLFHPGAFADGFAMYDLLAHRWRPYAYLYPYLELFLGLAYLGFFAPTLTYVLTLLLLGFSAVGVVSALRRGLDINCPCMGSVLDVPLSTVTLTEDLGMIAMALMLLWM</sequence>
<organism evidence="10 11">
    <name type="scientific">Spongiibacter thalassae</name>
    <dbReference type="NCBI Taxonomy" id="2721624"/>
    <lineage>
        <taxon>Bacteria</taxon>
        <taxon>Pseudomonadati</taxon>
        <taxon>Pseudomonadota</taxon>
        <taxon>Gammaproteobacteria</taxon>
        <taxon>Cellvibrionales</taxon>
        <taxon>Spongiibacteraceae</taxon>
        <taxon>Spongiibacter</taxon>
    </lineage>
</organism>
<evidence type="ECO:0000256" key="3">
    <source>
        <dbReference type="ARBA" id="ARBA00004856"/>
    </source>
</evidence>
<comment type="caution">
    <text evidence="10">The sequence shown here is derived from an EMBL/GenBank/DDBJ whole genome shotgun (WGS) entry which is preliminary data.</text>
</comment>
<feature type="transmembrane region" description="Helical" evidence="8">
    <location>
        <begin position="107"/>
        <end position="126"/>
    </location>
</feature>
<dbReference type="Pfam" id="PF07291">
    <property type="entry name" value="MauE"/>
    <property type="match status" value="1"/>
</dbReference>
<proteinExistence type="predicted"/>
<evidence type="ECO:0000313" key="11">
    <source>
        <dbReference type="Proteomes" id="UP000765845"/>
    </source>
</evidence>
<gene>
    <name evidence="10" type="ORF">HCU74_15095</name>
</gene>
<evidence type="ECO:0000256" key="8">
    <source>
        <dbReference type="SAM" id="Phobius"/>
    </source>
</evidence>
<evidence type="ECO:0000256" key="5">
    <source>
        <dbReference type="ARBA" id="ARBA00022692"/>
    </source>
</evidence>
<evidence type="ECO:0000256" key="2">
    <source>
        <dbReference type="ARBA" id="ARBA00004141"/>
    </source>
</evidence>
<feature type="domain" description="Methylamine utilisation protein MauE" evidence="9">
    <location>
        <begin position="5"/>
        <end position="126"/>
    </location>
</feature>
<evidence type="ECO:0000256" key="7">
    <source>
        <dbReference type="ARBA" id="ARBA00023136"/>
    </source>
</evidence>
<accession>A0ABX1GK10</accession>
<keyword evidence="7 8" id="KW-0472">Membrane</keyword>
<comment type="subcellular location">
    <subcellularLocation>
        <location evidence="2">Membrane</location>
        <topology evidence="2">Multi-pass membrane protein</topology>
    </subcellularLocation>
</comment>
<evidence type="ECO:0000313" key="10">
    <source>
        <dbReference type="EMBL" id="NKI18738.1"/>
    </source>
</evidence>
<dbReference type="InterPro" id="IPR009908">
    <property type="entry name" value="Methylamine_util_MauE"/>
</dbReference>
<name>A0ABX1GK10_9GAMM</name>
<dbReference type="EMBL" id="JAAWWK010000005">
    <property type="protein sequence ID" value="NKI18738.1"/>
    <property type="molecule type" value="Genomic_DNA"/>
</dbReference>
<keyword evidence="11" id="KW-1185">Reference proteome</keyword>
<comment type="pathway">
    <text evidence="3">One-carbon metabolism; methylamine degradation.</text>
</comment>
<evidence type="ECO:0000256" key="6">
    <source>
        <dbReference type="ARBA" id="ARBA00022989"/>
    </source>
</evidence>
<keyword evidence="5 8" id="KW-0812">Transmembrane</keyword>
<evidence type="ECO:0000256" key="1">
    <source>
        <dbReference type="ARBA" id="ARBA00003475"/>
    </source>
</evidence>
<feature type="transmembrane region" description="Helical" evidence="8">
    <location>
        <begin position="69"/>
        <end position="87"/>
    </location>
</feature>
<keyword evidence="6 8" id="KW-1133">Transmembrane helix</keyword>
<evidence type="ECO:0000259" key="9">
    <source>
        <dbReference type="Pfam" id="PF07291"/>
    </source>
</evidence>
<feature type="transmembrane region" description="Helical" evidence="8">
    <location>
        <begin position="44"/>
        <end position="62"/>
    </location>
</feature>
<evidence type="ECO:0000256" key="4">
    <source>
        <dbReference type="ARBA" id="ARBA00019078"/>
    </source>
</evidence>
<dbReference type="Proteomes" id="UP000765845">
    <property type="component" value="Unassembled WGS sequence"/>
</dbReference>
<protein>
    <recommendedName>
        <fullName evidence="4">Methylamine utilization protein MauE</fullName>
    </recommendedName>
</protein>
<reference evidence="10 11" key="1">
    <citation type="submission" date="2020-04" db="EMBL/GenBank/DDBJ databases">
        <authorList>
            <person name="Yoon J."/>
        </authorList>
    </citation>
    <scope>NUCLEOTIDE SEQUENCE [LARGE SCALE GENOMIC DNA]</scope>
    <source>
        <strain evidence="10 11">KMU-166</strain>
    </source>
</reference>
<comment type="function">
    <text evidence="1">May be specifically involved in the processing, transport, and/or maturation of the MADH beta-subunit.</text>
</comment>